<accession>A0A8S1S0Y4</accession>
<keyword evidence="2" id="KW-1185">Reference proteome</keyword>
<proteinExistence type="predicted"/>
<dbReference type="Proteomes" id="UP000683925">
    <property type="component" value="Unassembled WGS sequence"/>
</dbReference>
<evidence type="ECO:0000313" key="2">
    <source>
        <dbReference type="Proteomes" id="UP000683925"/>
    </source>
</evidence>
<reference evidence="1" key="1">
    <citation type="submission" date="2021-01" db="EMBL/GenBank/DDBJ databases">
        <authorList>
            <consortium name="Genoscope - CEA"/>
            <person name="William W."/>
        </authorList>
    </citation>
    <scope>NUCLEOTIDE SEQUENCE</scope>
</reference>
<dbReference type="OrthoDB" id="285300at2759"/>
<dbReference type="AlphaFoldDB" id="A0A8S1S0Y4"/>
<protein>
    <submittedName>
        <fullName evidence="1">Uncharacterized protein</fullName>
    </submittedName>
</protein>
<dbReference type="EMBL" id="CAJJDP010000003">
    <property type="protein sequence ID" value="CAD8133045.1"/>
    <property type="molecule type" value="Genomic_DNA"/>
</dbReference>
<organism evidence="1 2">
    <name type="scientific">Paramecium octaurelia</name>
    <dbReference type="NCBI Taxonomy" id="43137"/>
    <lineage>
        <taxon>Eukaryota</taxon>
        <taxon>Sar</taxon>
        <taxon>Alveolata</taxon>
        <taxon>Ciliophora</taxon>
        <taxon>Intramacronucleata</taxon>
        <taxon>Oligohymenophorea</taxon>
        <taxon>Peniculida</taxon>
        <taxon>Parameciidae</taxon>
        <taxon>Paramecium</taxon>
    </lineage>
</organism>
<dbReference type="OMA" id="WKFIRPR"/>
<evidence type="ECO:0000313" key="1">
    <source>
        <dbReference type="EMBL" id="CAD8133045.1"/>
    </source>
</evidence>
<gene>
    <name evidence="1" type="ORF">POCTA_138.1.T0040258</name>
</gene>
<comment type="caution">
    <text evidence="1">The sequence shown here is derived from an EMBL/GenBank/DDBJ whole genome shotgun (WGS) entry which is preliminary data.</text>
</comment>
<name>A0A8S1S0Y4_PAROT</name>
<sequence>MLEKSKIKQILLDKSLGQILKVDRPIESIQQDKDITPLKSFSQHFHTTAGREFVSIPCLKSRIDQNSDQNWKFIRPRTPSISFNCKPRVTIFDEKRDVSQQQGLNVSLSWEPIQKPIPLNKQTKRKPWFTLQVLHDCVADHQKPKPICFVNYTKATHNKERPRYDHQIDDSKVAQTYLKLKPNYQRRYIDFTKLVNRKNASPSLIKF</sequence>